<dbReference type="Gene3D" id="1.20.1730.10">
    <property type="entry name" value="Sodium/glucose cotransporter"/>
    <property type="match status" value="1"/>
</dbReference>
<feature type="domain" description="Histidine kinase" evidence="14">
    <location>
        <begin position="762"/>
        <end position="972"/>
    </location>
</feature>
<dbReference type="SUPFAM" id="SSF52172">
    <property type="entry name" value="CheY-like"/>
    <property type="match status" value="1"/>
</dbReference>
<keyword evidence="7 13" id="KW-0812">Transmembrane</keyword>
<dbReference type="PROSITE" id="PS50109">
    <property type="entry name" value="HIS_KIN"/>
    <property type="match status" value="1"/>
</dbReference>
<feature type="transmembrane region" description="Helical" evidence="13">
    <location>
        <begin position="152"/>
        <end position="172"/>
    </location>
</feature>
<evidence type="ECO:0000256" key="12">
    <source>
        <dbReference type="SAM" id="Coils"/>
    </source>
</evidence>
<dbReference type="SUPFAM" id="SSF47384">
    <property type="entry name" value="Homodimeric domain of signal transducing histidine kinase"/>
    <property type="match status" value="1"/>
</dbReference>
<evidence type="ECO:0000256" key="9">
    <source>
        <dbReference type="ARBA" id="ARBA00022989"/>
    </source>
</evidence>
<feature type="transmembrane region" description="Helical" evidence="13">
    <location>
        <begin position="374"/>
        <end position="394"/>
    </location>
</feature>
<dbReference type="CDD" id="cd00156">
    <property type="entry name" value="REC"/>
    <property type="match status" value="1"/>
</dbReference>
<dbReference type="GO" id="GO:0022857">
    <property type="term" value="F:transmembrane transporter activity"/>
    <property type="evidence" value="ECO:0007669"/>
    <property type="project" value="InterPro"/>
</dbReference>
<feature type="transmembrane region" description="Helical" evidence="13">
    <location>
        <begin position="60"/>
        <end position="79"/>
    </location>
</feature>
<feature type="transmembrane region" description="Helical" evidence="13">
    <location>
        <begin position="35"/>
        <end position="54"/>
    </location>
</feature>
<evidence type="ECO:0000313" key="16">
    <source>
        <dbReference type="EMBL" id="RUO57237.1"/>
    </source>
</evidence>
<dbReference type="Gene3D" id="3.30.565.10">
    <property type="entry name" value="Histidine kinase-like ATPase, C-terminal domain"/>
    <property type="match status" value="1"/>
</dbReference>
<dbReference type="CDD" id="cd00082">
    <property type="entry name" value="HisKA"/>
    <property type="match status" value="1"/>
</dbReference>
<keyword evidence="17" id="KW-1185">Reference proteome</keyword>
<dbReference type="InterPro" id="IPR004358">
    <property type="entry name" value="Sig_transdc_His_kin-like_C"/>
</dbReference>
<dbReference type="SMART" id="SM00448">
    <property type="entry name" value="REC"/>
    <property type="match status" value="1"/>
</dbReference>
<feature type="transmembrane region" description="Helical" evidence="13">
    <location>
        <begin position="111"/>
        <end position="132"/>
    </location>
</feature>
<protein>
    <recommendedName>
        <fullName evidence="4">histidine kinase</fullName>
        <ecNumber evidence="4">2.7.13.3</ecNumber>
    </recommendedName>
</protein>
<evidence type="ECO:0000256" key="11">
    <source>
        <dbReference type="PROSITE-ProRule" id="PRU00169"/>
    </source>
</evidence>
<organism evidence="16 17">
    <name type="scientific">Idiomarina fontislapidosi</name>
    <dbReference type="NCBI Taxonomy" id="263723"/>
    <lineage>
        <taxon>Bacteria</taxon>
        <taxon>Pseudomonadati</taxon>
        <taxon>Pseudomonadota</taxon>
        <taxon>Gammaproteobacteria</taxon>
        <taxon>Alteromonadales</taxon>
        <taxon>Idiomarinaceae</taxon>
        <taxon>Idiomarina</taxon>
    </lineage>
</organism>
<dbReference type="AlphaFoldDB" id="A0A432Y8H9"/>
<dbReference type="FunFam" id="3.30.565.10:FF:000049">
    <property type="entry name" value="Two-component sensor histidine kinase"/>
    <property type="match status" value="1"/>
</dbReference>
<dbReference type="SMART" id="SM00388">
    <property type="entry name" value="HisKA"/>
    <property type="match status" value="1"/>
</dbReference>
<dbReference type="InterPro" id="IPR003661">
    <property type="entry name" value="HisK_dim/P_dom"/>
</dbReference>
<feature type="transmembrane region" description="Helical" evidence="13">
    <location>
        <begin position="238"/>
        <end position="256"/>
    </location>
</feature>
<dbReference type="CDD" id="cd10322">
    <property type="entry name" value="SLC5sbd"/>
    <property type="match status" value="1"/>
</dbReference>
<keyword evidence="8" id="KW-0418">Kinase</keyword>
<dbReference type="PANTHER" id="PTHR43047:SF9">
    <property type="entry name" value="HISTIDINE KINASE"/>
    <property type="match status" value="1"/>
</dbReference>
<dbReference type="PANTHER" id="PTHR43047">
    <property type="entry name" value="TWO-COMPONENT HISTIDINE PROTEIN KINASE"/>
    <property type="match status" value="1"/>
</dbReference>
<dbReference type="OrthoDB" id="9764438at2"/>
<dbReference type="SUPFAM" id="SSF55785">
    <property type="entry name" value="PYP-like sensor domain (PAS domain)"/>
    <property type="match status" value="1"/>
</dbReference>
<comment type="subcellular location">
    <subcellularLocation>
        <location evidence="2">Membrane</location>
        <topology evidence="2">Multi-pass membrane protein</topology>
    </subcellularLocation>
</comment>
<dbReference type="EMBL" id="PIPV01000003">
    <property type="protein sequence ID" value="RUO57237.1"/>
    <property type="molecule type" value="Genomic_DNA"/>
</dbReference>
<feature type="transmembrane region" description="Helical" evidence="13">
    <location>
        <begin position="277"/>
        <end position="301"/>
    </location>
</feature>
<dbReference type="EC" id="2.7.13.3" evidence="4"/>
<evidence type="ECO:0000256" key="5">
    <source>
        <dbReference type="ARBA" id="ARBA00022553"/>
    </source>
</evidence>
<feature type="transmembrane region" description="Helical" evidence="13">
    <location>
        <begin position="338"/>
        <end position="362"/>
    </location>
</feature>
<dbReference type="Pfam" id="PF02518">
    <property type="entry name" value="HATPase_c"/>
    <property type="match status" value="1"/>
</dbReference>
<evidence type="ECO:0000313" key="17">
    <source>
        <dbReference type="Proteomes" id="UP000287330"/>
    </source>
</evidence>
<dbReference type="GO" id="GO:0005886">
    <property type="term" value="C:plasma membrane"/>
    <property type="evidence" value="ECO:0007669"/>
    <property type="project" value="TreeGrafter"/>
</dbReference>
<dbReference type="InterPro" id="IPR005467">
    <property type="entry name" value="His_kinase_dom"/>
</dbReference>
<feature type="transmembrane region" description="Helical" evidence="13">
    <location>
        <begin position="406"/>
        <end position="426"/>
    </location>
</feature>
<dbReference type="GO" id="GO:0000155">
    <property type="term" value="F:phosphorelay sensor kinase activity"/>
    <property type="evidence" value="ECO:0007669"/>
    <property type="project" value="InterPro"/>
</dbReference>
<feature type="transmembrane region" description="Helical" evidence="13">
    <location>
        <begin position="433"/>
        <end position="454"/>
    </location>
</feature>
<dbReference type="PROSITE" id="PS50283">
    <property type="entry name" value="NA_SOLUT_SYMP_3"/>
    <property type="match status" value="1"/>
</dbReference>
<dbReference type="InterPro" id="IPR036097">
    <property type="entry name" value="HisK_dim/P_sf"/>
</dbReference>
<dbReference type="PROSITE" id="PS50110">
    <property type="entry name" value="RESPONSE_REGULATORY"/>
    <property type="match status" value="1"/>
</dbReference>
<dbReference type="RefSeq" id="WP_110573922.1">
    <property type="nucleotide sequence ID" value="NZ_PIPV01000003.1"/>
</dbReference>
<reference evidence="17" key="1">
    <citation type="journal article" date="2018" name="Front. Microbiol.">
        <title>Genome-Based Analysis Reveals the Taxonomy and Diversity of the Family Idiomarinaceae.</title>
        <authorList>
            <person name="Liu Y."/>
            <person name="Lai Q."/>
            <person name="Shao Z."/>
        </authorList>
    </citation>
    <scope>NUCLEOTIDE SEQUENCE [LARGE SCALE GENOMIC DNA]</scope>
    <source>
        <strain evidence="17">F23</strain>
    </source>
</reference>
<evidence type="ECO:0000256" key="3">
    <source>
        <dbReference type="ARBA" id="ARBA00006434"/>
    </source>
</evidence>
<keyword evidence="9 13" id="KW-1133">Transmembrane helix</keyword>
<dbReference type="CDD" id="cd00075">
    <property type="entry name" value="HATPase"/>
    <property type="match status" value="1"/>
</dbReference>
<dbReference type="InterPro" id="IPR001789">
    <property type="entry name" value="Sig_transdc_resp-reg_receiver"/>
</dbReference>
<comment type="catalytic activity">
    <reaction evidence="1">
        <text>ATP + protein L-histidine = ADP + protein N-phospho-L-histidine.</text>
        <dbReference type="EC" id="2.7.13.3"/>
    </reaction>
</comment>
<keyword evidence="6" id="KW-0808">Transferase</keyword>
<evidence type="ECO:0000256" key="2">
    <source>
        <dbReference type="ARBA" id="ARBA00004141"/>
    </source>
</evidence>
<evidence type="ECO:0000256" key="4">
    <source>
        <dbReference type="ARBA" id="ARBA00012438"/>
    </source>
</evidence>
<evidence type="ECO:0000256" key="8">
    <source>
        <dbReference type="ARBA" id="ARBA00022777"/>
    </source>
</evidence>
<dbReference type="SUPFAM" id="SSF55874">
    <property type="entry name" value="ATPase domain of HSP90 chaperone/DNA topoisomerase II/histidine kinase"/>
    <property type="match status" value="1"/>
</dbReference>
<feature type="coiled-coil region" evidence="12">
    <location>
        <begin position="714"/>
        <end position="748"/>
    </location>
</feature>
<dbReference type="Pfam" id="PF00072">
    <property type="entry name" value="Response_reg"/>
    <property type="match status" value="1"/>
</dbReference>
<dbReference type="SMART" id="SM00387">
    <property type="entry name" value="HATPase_c"/>
    <property type="match status" value="1"/>
</dbReference>
<comment type="similarity">
    <text evidence="3">Belongs to the sodium:solute symporter (SSF) (TC 2.A.21) family.</text>
</comment>
<sequence>MLSIGWIITIAVTYLCLLFLIAYRGDNLSRKRVKPYRYALAQGVHCTSWAFFGTVTQSAIYGWSFAPTYIGAIVVFLVFHRVQLRLLSYCKQQNITSIADLVGSHFGRSSILSGFIAITALVAVVPYISLQLRAVTASVTTLTGVATGSNTFFDLALLVTLAMVSFAFLFGTRRLSLAEQHNGLMDVVAFESMVKLIAFMIIGAFACWSLFDGVVDLVEQSLAQASIKTILEGRPDGIYIFIVHACLGALSMFCLPRQFHVSYIECNHPDELKVARWAFPLYLFAINFFILPIALAGLVVAPEYAHTDMFMLSLPIIAERPDISTVAFIGGLSASTSMVLIALLALSIMMANDVVIPSWLHLFKHPSRRLSPRLVLNIRRATIIVVMLLAYGYYQLTLESLPLVNSGLIALALLAQLAPGILATILWPRASGLGVIAGLLMGWIVWFWQLLLPALNTHQPMLDTDLADGVVLSLILNFSVFWVVSMLRPQIPHVSVPNLRDSIETSSLTWARLYTVLSTFYSDAQLRIVQRRLDIDLFSQDNHATVPADVMVRVERELSAVIGTSASRLLLESVSEQHSLSVDRMVDWAAEASKLYRFNRELLQASVENIPQGISVVDQKLRLVAWNQRYADIFDYPTGMLETGIPVEKLLRFNAHRGLLSSHETDIEKEIQKRLDYLRSGSAYSYQRQQGTRIIELHGNPMPGGGFVTTYSDITEKIAAQNQLRQVNEELEQRVAERTEQLLLAKQAEEYAHRSKSRFFAAVSHDLMQPFNAASLFTEMLVAKSTDSQRPIAAHLKQSLEQAEELLTMLLDMTKLDSGHLKPEYQSFDIGSVLQPLVERYRYTAHEKQLRFHYIDSRVRVRSDRRLLTRVFQNLLSNALRYTHSGRVTVGCKRTNNQITVWVIDTGPGIPEHKQREIFREFHQLQSDSDNPGLGLGLSIVERICRLMELPLTLRSMVGKGTAFGISFDALPPLPNESKTKIAEEFDTAELILSDFHVLIIDNDPQVLLATSELLKGWGAQITTAESLSDVSSLKPCDLIFADYHLNRGLTGVDVIQTLREKWSCDTPAIINSADPTESVRQAAMAVEAYFIPKPLKVGALKRLLKRIRGG</sequence>
<feature type="transmembrane region" description="Helical" evidence="13">
    <location>
        <begin position="193"/>
        <end position="211"/>
    </location>
</feature>
<keyword evidence="12" id="KW-0175">Coiled coil</keyword>
<dbReference type="Gene3D" id="1.10.287.130">
    <property type="match status" value="1"/>
</dbReference>
<dbReference type="InterPro" id="IPR000014">
    <property type="entry name" value="PAS"/>
</dbReference>
<comment type="caution">
    <text evidence="16">The sequence shown here is derived from an EMBL/GenBank/DDBJ whole genome shotgun (WGS) entry which is preliminary data.</text>
</comment>
<name>A0A432Y8H9_9GAMM</name>
<keyword evidence="10 13" id="KW-0472">Membrane</keyword>
<evidence type="ECO:0000256" key="6">
    <source>
        <dbReference type="ARBA" id="ARBA00022679"/>
    </source>
</evidence>
<keyword evidence="5 11" id="KW-0597">Phosphoprotein</keyword>
<evidence type="ECO:0000259" key="14">
    <source>
        <dbReference type="PROSITE" id="PS50109"/>
    </source>
</evidence>
<feature type="transmembrane region" description="Helical" evidence="13">
    <location>
        <begin position="6"/>
        <end position="23"/>
    </location>
</feature>
<dbReference type="Pfam" id="PF12860">
    <property type="entry name" value="PAS_7"/>
    <property type="match status" value="1"/>
</dbReference>
<dbReference type="PRINTS" id="PR00344">
    <property type="entry name" value="BCTRLSENSOR"/>
</dbReference>
<dbReference type="InterPro" id="IPR036890">
    <property type="entry name" value="HATPase_C_sf"/>
</dbReference>
<dbReference type="InterPro" id="IPR038377">
    <property type="entry name" value="Na/Glc_symporter_sf"/>
</dbReference>
<evidence type="ECO:0000256" key="13">
    <source>
        <dbReference type="SAM" id="Phobius"/>
    </source>
</evidence>
<dbReference type="GO" id="GO:0009927">
    <property type="term" value="F:histidine phosphotransfer kinase activity"/>
    <property type="evidence" value="ECO:0007669"/>
    <property type="project" value="TreeGrafter"/>
</dbReference>
<dbReference type="InterPro" id="IPR035965">
    <property type="entry name" value="PAS-like_dom_sf"/>
</dbReference>
<dbReference type="InterPro" id="IPR001734">
    <property type="entry name" value="Na/solute_symporter"/>
</dbReference>
<evidence type="ECO:0000256" key="1">
    <source>
        <dbReference type="ARBA" id="ARBA00000085"/>
    </source>
</evidence>
<accession>A0A432Y8H9</accession>
<gene>
    <name evidence="16" type="ORF">CWE25_06095</name>
</gene>
<dbReference type="Gene3D" id="3.30.450.20">
    <property type="entry name" value="PAS domain"/>
    <property type="match status" value="1"/>
</dbReference>
<dbReference type="Pfam" id="PF00512">
    <property type="entry name" value="HisKA"/>
    <property type="match status" value="1"/>
</dbReference>
<feature type="domain" description="Response regulatory" evidence="15">
    <location>
        <begin position="997"/>
        <end position="1109"/>
    </location>
</feature>
<evidence type="ECO:0000259" key="15">
    <source>
        <dbReference type="PROSITE" id="PS50110"/>
    </source>
</evidence>
<dbReference type="Proteomes" id="UP000287330">
    <property type="component" value="Unassembled WGS sequence"/>
</dbReference>
<dbReference type="Gene3D" id="3.40.50.2300">
    <property type="match status" value="1"/>
</dbReference>
<feature type="modified residue" description="4-aspartylphosphate" evidence="11">
    <location>
        <position position="1043"/>
    </location>
</feature>
<proteinExistence type="inferred from homology"/>
<evidence type="ECO:0000256" key="7">
    <source>
        <dbReference type="ARBA" id="ARBA00022692"/>
    </source>
</evidence>
<dbReference type="InterPro" id="IPR003594">
    <property type="entry name" value="HATPase_dom"/>
</dbReference>
<dbReference type="NCBIfam" id="TIGR00229">
    <property type="entry name" value="sensory_box"/>
    <property type="match status" value="1"/>
</dbReference>
<evidence type="ECO:0000256" key="10">
    <source>
        <dbReference type="ARBA" id="ARBA00023136"/>
    </source>
</evidence>
<dbReference type="InterPro" id="IPR011006">
    <property type="entry name" value="CheY-like_superfamily"/>
</dbReference>